<dbReference type="Proteomes" id="UP000015530">
    <property type="component" value="Unassembled WGS sequence"/>
</dbReference>
<accession>T0JQR6</accession>
<dbReference type="HOGENOM" id="CLU_3417248_0_0_1"/>
<sequence>MPSGYSPTVTGLPPSRALSQNMDRRP</sequence>
<reference evidence="3" key="1">
    <citation type="journal article" date="2013" name="Mol. Plant Microbe Interact.">
        <title>Global aspects of pacC regulation of pathogenicity genes in Colletotrichum gloeosporioides as revealed by transcriptome analysis.</title>
        <authorList>
            <person name="Alkan N."/>
            <person name="Meng X."/>
            <person name="Friedlander G."/>
            <person name="Reuveni E."/>
            <person name="Sukno S."/>
            <person name="Sherman A."/>
            <person name="Thon M."/>
            <person name="Fluhr R."/>
            <person name="Prusky D."/>
        </authorList>
    </citation>
    <scope>NUCLEOTIDE SEQUENCE [LARGE SCALE GENOMIC DNA]</scope>
    <source>
        <strain evidence="3">Cg-14</strain>
    </source>
</reference>
<dbReference type="EMBL" id="AMYD01003696">
    <property type="protein sequence ID" value="EQB45562.1"/>
    <property type="molecule type" value="Genomic_DNA"/>
</dbReference>
<dbReference type="AlphaFoldDB" id="T0JQR6"/>
<evidence type="ECO:0000313" key="3">
    <source>
        <dbReference type="Proteomes" id="UP000015530"/>
    </source>
</evidence>
<evidence type="ECO:0000313" key="2">
    <source>
        <dbReference type="EMBL" id="EQB45562.1"/>
    </source>
</evidence>
<name>T0JQR6_COLGC</name>
<feature type="region of interest" description="Disordered" evidence="1">
    <location>
        <begin position="1"/>
        <end position="26"/>
    </location>
</feature>
<proteinExistence type="predicted"/>
<organism evidence="2 3">
    <name type="scientific">Colletotrichum gloeosporioides (strain Cg-14)</name>
    <name type="common">Anthracnose fungus</name>
    <name type="synonym">Glomerella cingulata</name>
    <dbReference type="NCBI Taxonomy" id="1237896"/>
    <lineage>
        <taxon>Eukaryota</taxon>
        <taxon>Fungi</taxon>
        <taxon>Dikarya</taxon>
        <taxon>Ascomycota</taxon>
        <taxon>Pezizomycotina</taxon>
        <taxon>Sordariomycetes</taxon>
        <taxon>Hypocreomycetidae</taxon>
        <taxon>Glomerellales</taxon>
        <taxon>Glomerellaceae</taxon>
        <taxon>Colletotrichum</taxon>
        <taxon>Colletotrichum gloeosporioides species complex</taxon>
    </lineage>
</organism>
<evidence type="ECO:0000256" key="1">
    <source>
        <dbReference type="SAM" id="MobiDB-lite"/>
    </source>
</evidence>
<feature type="compositionally biased region" description="Polar residues" evidence="1">
    <location>
        <begin position="17"/>
        <end position="26"/>
    </location>
</feature>
<gene>
    <name evidence="2" type="ORF">CGLO_15549</name>
</gene>
<comment type="caution">
    <text evidence="2">The sequence shown here is derived from an EMBL/GenBank/DDBJ whole genome shotgun (WGS) entry which is preliminary data.</text>
</comment>
<protein>
    <submittedName>
        <fullName evidence="2">Uncharacterized protein</fullName>
    </submittedName>
</protein>